<organism evidence="1 2">
    <name type="scientific">Pythium insidiosum</name>
    <name type="common">Pythiosis disease agent</name>
    <dbReference type="NCBI Taxonomy" id="114742"/>
    <lineage>
        <taxon>Eukaryota</taxon>
        <taxon>Sar</taxon>
        <taxon>Stramenopiles</taxon>
        <taxon>Oomycota</taxon>
        <taxon>Peronosporomycetes</taxon>
        <taxon>Pythiales</taxon>
        <taxon>Pythiaceae</taxon>
        <taxon>Pythium</taxon>
    </lineage>
</organism>
<dbReference type="AlphaFoldDB" id="A0AAD5LRS1"/>
<keyword evidence="2" id="KW-1185">Reference proteome</keyword>
<evidence type="ECO:0000313" key="1">
    <source>
        <dbReference type="EMBL" id="KAJ0391611.1"/>
    </source>
</evidence>
<gene>
    <name evidence="1" type="ORF">P43SY_000065</name>
</gene>
<dbReference type="Proteomes" id="UP001209570">
    <property type="component" value="Unassembled WGS sequence"/>
</dbReference>
<comment type="caution">
    <text evidence="1">The sequence shown here is derived from an EMBL/GenBank/DDBJ whole genome shotgun (WGS) entry which is preliminary data.</text>
</comment>
<proteinExistence type="predicted"/>
<evidence type="ECO:0000313" key="2">
    <source>
        <dbReference type="Proteomes" id="UP001209570"/>
    </source>
</evidence>
<sequence length="119" mass="13836">MLDSQVRDVSIALLSLRKYRAVSAHVTNLSERVKIFLNERSKVQDVRNLSVETADDGSIKIMNGDNEFELRWMDNLSKQALPWSSRAHRWWTTRDRLPHRLLSLFPMTSRGCLLKPARS</sequence>
<name>A0AAD5LRS1_PYTIN</name>
<dbReference type="EMBL" id="JAKCXM010000936">
    <property type="protein sequence ID" value="KAJ0391611.1"/>
    <property type="molecule type" value="Genomic_DNA"/>
</dbReference>
<protein>
    <submittedName>
        <fullName evidence="1">Uncharacterized protein</fullName>
    </submittedName>
</protein>
<accession>A0AAD5LRS1</accession>
<reference evidence="1" key="1">
    <citation type="submission" date="2021-12" db="EMBL/GenBank/DDBJ databases">
        <title>Prjna785345.</title>
        <authorList>
            <person name="Rujirawat T."/>
            <person name="Krajaejun T."/>
        </authorList>
    </citation>
    <scope>NUCLEOTIDE SEQUENCE</scope>
    <source>
        <strain evidence="1">Pi057C3</strain>
    </source>
</reference>